<keyword evidence="1" id="KW-1133">Transmembrane helix</keyword>
<evidence type="ECO:0000313" key="5">
    <source>
        <dbReference type="Proteomes" id="UP001283361"/>
    </source>
</evidence>
<dbReference type="PROSITE" id="PS50041">
    <property type="entry name" value="C_TYPE_LECTIN_2"/>
    <property type="match status" value="1"/>
</dbReference>
<keyword evidence="1" id="KW-0812">Transmembrane</keyword>
<proteinExistence type="predicted"/>
<keyword evidence="5" id="KW-1185">Reference proteome</keyword>
<dbReference type="PANTHER" id="PTHR24035:SF109">
    <property type="entry name" value="PROTEIN DRAPER"/>
    <property type="match status" value="1"/>
</dbReference>
<feature type="transmembrane region" description="Helical" evidence="1">
    <location>
        <begin position="274"/>
        <end position="296"/>
    </location>
</feature>
<dbReference type="InterPro" id="IPR001304">
    <property type="entry name" value="C-type_lectin-like"/>
</dbReference>
<evidence type="ECO:0000256" key="1">
    <source>
        <dbReference type="SAM" id="Phobius"/>
    </source>
</evidence>
<protein>
    <recommendedName>
        <fullName evidence="3">C-type lectin domain-containing protein</fullName>
    </recommendedName>
</protein>
<dbReference type="EMBL" id="JAWDGP010007771">
    <property type="protein sequence ID" value="KAK3705412.1"/>
    <property type="molecule type" value="Genomic_DNA"/>
</dbReference>
<comment type="caution">
    <text evidence="4">The sequence shown here is derived from an EMBL/GenBank/DDBJ whole genome shotgun (WGS) entry which is preliminary data.</text>
</comment>
<gene>
    <name evidence="4" type="ORF">RRG08_033992</name>
</gene>
<organism evidence="4 5">
    <name type="scientific">Elysia crispata</name>
    <name type="common">lettuce slug</name>
    <dbReference type="NCBI Taxonomy" id="231223"/>
    <lineage>
        <taxon>Eukaryota</taxon>
        <taxon>Metazoa</taxon>
        <taxon>Spiralia</taxon>
        <taxon>Lophotrochozoa</taxon>
        <taxon>Mollusca</taxon>
        <taxon>Gastropoda</taxon>
        <taxon>Heterobranchia</taxon>
        <taxon>Euthyneura</taxon>
        <taxon>Panpulmonata</taxon>
        <taxon>Sacoglossa</taxon>
        <taxon>Placobranchoidea</taxon>
        <taxon>Plakobranchidae</taxon>
        <taxon>Elysia</taxon>
    </lineage>
</organism>
<dbReference type="AlphaFoldDB" id="A0AAE0XSK2"/>
<dbReference type="SUPFAM" id="SSF56436">
    <property type="entry name" value="C-type lectin-like"/>
    <property type="match status" value="1"/>
</dbReference>
<feature type="signal peptide" evidence="2">
    <location>
        <begin position="1"/>
        <end position="26"/>
    </location>
</feature>
<evidence type="ECO:0000313" key="4">
    <source>
        <dbReference type="EMBL" id="KAK3705412.1"/>
    </source>
</evidence>
<sequence length="328" mass="35912">MKLPQTFVSSSICILIYFLTPHECTADFSCSPGHGWMLRKPFFSTCIKVVTSLKKWGEARKICLAEGGDLVKLSTKADIVFLLDKVLVKTADYWTGLKFSSKENSFTWNDVIAKTLISGWSLVKPGPGNGDLCFFLRTTLIGAFGRDLCTMRKQVICEFPPVCENNTYGPNCSETCSPYCGGGNSSCDRINGSCVFGCIDGYQGALCDSICENNTYGPDCSETCSPYCGGVNNSCDRINGSCVFGCLDGYQGELCDSEIKSAPSKTRMHVYTDVAIASSIIFFIVVLCVCIAMVPIDRNMHQTRNSTRRNSSMECEEEPFSFGCITPT</sequence>
<dbReference type="Proteomes" id="UP001283361">
    <property type="component" value="Unassembled WGS sequence"/>
</dbReference>
<accession>A0AAE0XSK2</accession>
<keyword evidence="1" id="KW-0472">Membrane</keyword>
<dbReference type="PANTHER" id="PTHR24035">
    <property type="entry name" value="MULTIPLE EPIDERMAL GROWTH FACTOR-LIKE DOMAINS PROTEIN"/>
    <property type="match status" value="1"/>
</dbReference>
<feature type="domain" description="C-type lectin" evidence="3">
    <location>
        <begin position="42"/>
        <end position="158"/>
    </location>
</feature>
<evidence type="ECO:0000256" key="2">
    <source>
        <dbReference type="SAM" id="SignalP"/>
    </source>
</evidence>
<reference evidence="4" key="1">
    <citation type="journal article" date="2023" name="G3 (Bethesda)">
        <title>A reference genome for the long-term kleptoplast-retaining sea slug Elysia crispata morphotype clarki.</title>
        <authorList>
            <person name="Eastman K.E."/>
            <person name="Pendleton A.L."/>
            <person name="Shaikh M.A."/>
            <person name="Suttiyut T."/>
            <person name="Ogas R."/>
            <person name="Tomko P."/>
            <person name="Gavelis G."/>
            <person name="Widhalm J.R."/>
            <person name="Wisecaver J.H."/>
        </authorList>
    </citation>
    <scope>NUCLEOTIDE SEQUENCE</scope>
    <source>
        <strain evidence="4">ECLA1</strain>
    </source>
</reference>
<feature type="chain" id="PRO_5042171482" description="C-type lectin domain-containing protein" evidence="2">
    <location>
        <begin position="27"/>
        <end position="328"/>
    </location>
</feature>
<keyword evidence="2" id="KW-0732">Signal</keyword>
<dbReference type="Gene3D" id="3.10.100.10">
    <property type="entry name" value="Mannose-Binding Protein A, subunit A"/>
    <property type="match status" value="1"/>
</dbReference>
<dbReference type="InterPro" id="IPR016186">
    <property type="entry name" value="C-type_lectin-like/link_sf"/>
</dbReference>
<dbReference type="SMART" id="SM00034">
    <property type="entry name" value="CLECT"/>
    <property type="match status" value="1"/>
</dbReference>
<dbReference type="CDD" id="cd00037">
    <property type="entry name" value="CLECT"/>
    <property type="match status" value="1"/>
</dbReference>
<evidence type="ECO:0000259" key="3">
    <source>
        <dbReference type="PROSITE" id="PS50041"/>
    </source>
</evidence>
<dbReference type="InterPro" id="IPR052108">
    <property type="entry name" value="MEGF/SIB"/>
</dbReference>
<dbReference type="Pfam" id="PF00059">
    <property type="entry name" value="Lectin_C"/>
    <property type="match status" value="1"/>
</dbReference>
<dbReference type="InterPro" id="IPR016187">
    <property type="entry name" value="CTDL_fold"/>
</dbReference>
<name>A0AAE0XSK2_9GAST</name>